<comment type="caution">
    <text evidence="1">The sequence shown here is derived from an EMBL/GenBank/DDBJ whole genome shotgun (WGS) entry which is preliminary data.</text>
</comment>
<evidence type="ECO:0000313" key="1">
    <source>
        <dbReference type="EMBL" id="CDH46352.1"/>
    </source>
</evidence>
<dbReference type="AlphaFoldDB" id="A0A7U7J5F6"/>
<sequence length="55" mass="6288">MAQFLEYSADLLRSVHLILPGWLSLVSTRYNAAGKGIFKNFDRYDEPKLPFPETA</sequence>
<accession>A0A7U7J5F6</accession>
<organism evidence="1 2">
    <name type="scientific">Candidatus Contendobacter odensis Run_B_J11</name>
    <dbReference type="NCBI Taxonomy" id="1400861"/>
    <lineage>
        <taxon>Bacteria</taxon>
        <taxon>Pseudomonadati</taxon>
        <taxon>Pseudomonadota</taxon>
        <taxon>Gammaproteobacteria</taxon>
        <taxon>Candidatus Competibacteraceae</taxon>
        <taxon>Candidatus Contendibacter</taxon>
    </lineage>
</organism>
<reference evidence="1 2" key="1">
    <citation type="journal article" date="2014" name="ISME J.">
        <title>Candidatus Competibacter-lineage genomes retrieved from metagenomes reveal functional metabolic diversity.</title>
        <authorList>
            <person name="McIlroy S.J."/>
            <person name="Albertsen M."/>
            <person name="Andresen E.K."/>
            <person name="Saunders A.M."/>
            <person name="Kristiansen R."/>
            <person name="Stokholm-Bjerregaard M."/>
            <person name="Nielsen K.L."/>
            <person name="Nielsen P.H."/>
        </authorList>
    </citation>
    <scope>NUCLEOTIDE SEQUENCE [LARGE SCALE GENOMIC DNA]</scope>
    <source>
        <strain evidence="1 2">Run_B_J11</strain>
    </source>
</reference>
<gene>
    <name evidence="1" type="ORF">BN874_430004</name>
</gene>
<dbReference type="Proteomes" id="UP000019184">
    <property type="component" value="Unassembled WGS sequence"/>
</dbReference>
<keyword evidence="2" id="KW-1185">Reference proteome</keyword>
<evidence type="ECO:0000313" key="2">
    <source>
        <dbReference type="Proteomes" id="UP000019184"/>
    </source>
</evidence>
<proteinExistence type="predicted"/>
<protein>
    <submittedName>
        <fullName evidence="1">Uncharacterized protein</fullName>
    </submittedName>
</protein>
<name>A0A7U7J5F6_9GAMM</name>
<dbReference type="EMBL" id="CBTK010000258">
    <property type="protein sequence ID" value="CDH46352.1"/>
    <property type="molecule type" value="Genomic_DNA"/>
</dbReference>